<dbReference type="Proteomes" id="UP001428341">
    <property type="component" value="Unassembled WGS sequence"/>
</dbReference>
<accession>A0AAP0QGX2</accession>
<gene>
    <name evidence="2" type="ORF">WN944_003503</name>
</gene>
<dbReference type="EMBL" id="JBCGBO010000006">
    <property type="protein sequence ID" value="KAK9192810.1"/>
    <property type="molecule type" value="Genomic_DNA"/>
</dbReference>
<feature type="region of interest" description="Disordered" evidence="1">
    <location>
        <begin position="67"/>
        <end position="122"/>
    </location>
</feature>
<name>A0AAP0QGX2_9ROSI</name>
<comment type="caution">
    <text evidence="2">The sequence shown here is derived from an EMBL/GenBank/DDBJ whole genome shotgun (WGS) entry which is preliminary data.</text>
</comment>
<proteinExistence type="predicted"/>
<evidence type="ECO:0000313" key="3">
    <source>
        <dbReference type="Proteomes" id="UP001428341"/>
    </source>
</evidence>
<protein>
    <submittedName>
        <fullName evidence="2">Uncharacterized protein</fullName>
    </submittedName>
</protein>
<dbReference type="AlphaFoldDB" id="A0AAP0QGX2"/>
<evidence type="ECO:0000256" key="1">
    <source>
        <dbReference type="SAM" id="MobiDB-lite"/>
    </source>
</evidence>
<evidence type="ECO:0000313" key="2">
    <source>
        <dbReference type="EMBL" id="KAK9192810.1"/>
    </source>
</evidence>
<sequence>MCSQCQIPPIAAATPVTIDEDHLLPSTISSAQPLTATALRDNAGWAEVTKPSSSIQDDLGIQRLDEELSSDENPVADDYITSEPEHSGGGDLDPNFSVVSPHSSGSRKDFTLVTGHRYRRQS</sequence>
<organism evidence="2 3">
    <name type="scientific">Citrus x changshan-huyou</name>
    <dbReference type="NCBI Taxonomy" id="2935761"/>
    <lineage>
        <taxon>Eukaryota</taxon>
        <taxon>Viridiplantae</taxon>
        <taxon>Streptophyta</taxon>
        <taxon>Embryophyta</taxon>
        <taxon>Tracheophyta</taxon>
        <taxon>Spermatophyta</taxon>
        <taxon>Magnoliopsida</taxon>
        <taxon>eudicotyledons</taxon>
        <taxon>Gunneridae</taxon>
        <taxon>Pentapetalae</taxon>
        <taxon>rosids</taxon>
        <taxon>malvids</taxon>
        <taxon>Sapindales</taxon>
        <taxon>Rutaceae</taxon>
        <taxon>Aurantioideae</taxon>
        <taxon>Citrus</taxon>
    </lineage>
</organism>
<reference evidence="2 3" key="1">
    <citation type="submission" date="2024-05" db="EMBL/GenBank/DDBJ databases">
        <title>Haplotype-resolved chromosome-level genome assembly of Huyou (Citrus changshanensis).</title>
        <authorList>
            <person name="Miao C."/>
            <person name="Chen W."/>
            <person name="Wu Y."/>
            <person name="Wang L."/>
            <person name="Zhao S."/>
            <person name="Grierson D."/>
            <person name="Xu C."/>
            <person name="Chen K."/>
        </authorList>
    </citation>
    <scope>NUCLEOTIDE SEQUENCE [LARGE SCALE GENOMIC DNA]</scope>
    <source>
        <strain evidence="2">01-14</strain>
        <tissue evidence="2">Leaf</tissue>
    </source>
</reference>
<keyword evidence="3" id="KW-1185">Reference proteome</keyword>